<dbReference type="Gene3D" id="3.20.20.70">
    <property type="entry name" value="Aldolase class I"/>
    <property type="match status" value="1"/>
</dbReference>
<evidence type="ECO:0000256" key="3">
    <source>
        <dbReference type="ARBA" id="ARBA00023004"/>
    </source>
</evidence>
<feature type="domain" description="Radical SAM core" evidence="5">
    <location>
        <begin position="23"/>
        <end position="242"/>
    </location>
</feature>
<protein>
    <submittedName>
        <fullName evidence="6">Radical SAM protein</fullName>
    </submittedName>
</protein>
<dbReference type="InterPro" id="IPR050377">
    <property type="entry name" value="Radical_SAM_PqqE_MftC-like"/>
</dbReference>
<dbReference type="RefSeq" id="WP_235323555.1">
    <property type="nucleotide sequence ID" value="NZ_JAFBIT010000002.1"/>
</dbReference>
<dbReference type="PANTHER" id="PTHR11228:SF7">
    <property type="entry name" value="PQQA PEPTIDE CYCLASE"/>
    <property type="match status" value="1"/>
</dbReference>
<dbReference type="SFLD" id="SFLDS00029">
    <property type="entry name" value="Radical_SAM"/>
    <property type="match status" value="1"/>
</dbReference>
<dbReference type="SFLD" id="SFLDG01067">
    <property type="entry name" value="SPASM/twitch_domain_containing"/>
    <property type="match status" value="1"/>
</dbReference>
<comment type="caution">
    <text evidence="6">The sequence shown here is derived from an EMBL/GenBank/DDBJ whole genome shotgun (WGS) entry which is preliminary data.</text>
</comment>
<dbReference type="CDD" id="cd01335">
    <property type="entry name" value="Radical_SAM"/>
    <property type="match status" value="1"/>
</dbReference>
<evidence type="ECO:0000313" key="6">
    <source>
        <dbReference type="EMBL" id="MCF2652504.1"/>
    </source>
</evidence>
<evidence type="ECO:0000256" key="4">
    <source>
        <dbReference type="ARBA" id="ARBA00023014"/>
    </source>
</evidence>
<evidence type="ECO:0000313" key="7">
    <source>
        <dbReference type="Proteomes" id="UP001299220"/>
    </source>
</evidence>
<dbReference type="PROSITE" id="PS51918">
    <property type="entry name" value="RADICAL_SAM"/>
    <property type="match status" value="1"/>
</dbReference>
<gene>
    <name evidence="6" type="ORF">JQM67_07810</name>
</gene>
<dbReference type="SUPFAM" id="SSF102114">
    <property type="entry name" value="Radical SAM enzymes"/>
    <property type="match status" value="1"/>
</dbReference>
<evidence type="ECO:0000259" key="5">
    <source>
        <dbReference type="PROSITE" id="PS51918"/>
    </source>
</evidence>
<dbReference type="Proteomes" id="UP001299220">
    <property type="component" value="Unassembled WGS sequence"/>
</dbReference>
<keyword evidence="4" id="KW-0411">Iron-sulfur</keyword>
<dbReference type="EMBL" id="JAFBIT010000002">
    <property type="protein sequence ID" value="MCF2652504.1"/>
    <property type="molecule type" value="Genomic_DNA"/>
</dbReference>
<dbReference type="SFLD" id="SFLDG01386">
    <property type="entry name" value="main_SPASM_domain-containing"/>
    <property type="match status" value="1"/>
</dbReference>
<dbReference type="Pfam" id="PF04055">
    <property type="entry name" value="Radical_SAM"/>
    <property type="match status" value="1"/>
</dbReference>
<dbReference type="InterPro" id="IPR007197">
    <property type="entry name" value="rSAM"/>
</dbReference>
<evidence type="ECO:0000256" key="1">
    <source>
        <dbReference type="ARBA" id="ARBA00022691"/>
    </source>
</evidence>
<proteinExistence type="predicted"/>
<keyword evidence="7" id="KW-1185">Reference proteome</keyword>
<accession>A0ABS9CRB1</accession>
<keyword evidence="2" id="KW-0479">Metal-binding</keyword>
<sequence length="383" mass="42979">MNLREVRNEAPLTSFLFSKASGMLVPLSGTFELSPVCNFSCRMCYVRKTAAEVKASARPQMTMAQWLRIAQEARKQGMLYLLLTGGEPFLWPDFWPLYEQLCRMGFLISINTNGSLIDEAAIERLKKNPPVRVNITLYGASDETYEALCRAKGAFAKVDRAIAGLKQAGVQVKLNCSLTPHNAHDLAAMVRYAEERGLILETNTYMFPPVRRDPDSVGQNDRFTPQEAVRCNLERYRLQYGEDVYLKFLKDVQRGAVPPPGLDESCIDPLDGKVRCRAGKASFWITWDGWMTPCGMMPEPKLDLANRPFAEAWRELTQCSARLVLSGTCVQCPNQSLCHSCAAMAMAETGTTEGMPVYLCRMVEALREEADRRLKDDQDVCGE</sequence>
<name>A0ABS9CRB1_9FIRM</name>
<organism evidence="6 7">
    <name type="scientific">Anaeromassilibacillus senegalensis</name>
    <dbReference type="NCBI Taxonomy" id="1673717"/>
    <lineage>
        <taxon>Bacteria</taxon>
        <taxon>Bacillati</taxon>
        <taxon>Bacillota</taxon>
        <taxon>Clostridia</taxon>
        <taxon>Eubacteriales</taxon>
        <taxon>Acutalibacteraceae</taxon>
        <taxon>Anaeromassilibacillus</taxon>
    </lineage>
</organism>
<keyword evidence="1" id="KW-0949">S-adenosyl-L-methionine</keyword>
<keyword evidence="3" id="KW-0408">Iron</keyword>
<reference evidence="6 7" key="1">
    <citation type="submission" date="2020-12" db="EMBL/GenBank/DDBJ databases">
        <title>Whole genome sequences of gut porcine anaerobes.</title>
        <authorList>
            <person name="Kubasova T."/>
            <person name="Jahodarova E."/>
            <person name="Rychlik I."/>
        </authorList>
    </citation>
    <scope>NUCLEOTIDE SEQUENCE [LARGE SCALE GENOMIC DNA]</scope>
    <source>
        <strain evidence="6 7">An867</strain>
    </source>
</reference>
<dbReference type="PANTHER" id="PTHR11228">
    <property type="entry name" value="RADICAL SAM DOMAIN PROTEIN"/>
    <property type="match status" value="1"/>
</dbReference>
<dbReference type="InterPro" id="IPR013785">
    <property type="entry name" value="Aldolase_TIM"/>
</dbReference>
<evidence type="ECO:0000256" key="2">
    <source>
        <dbReference type="ARBA" id="ARBA00022723"/>
    </source>
</evidence>
<dbReference type="InterPro" id="IPR058240">
    <property type="entry name" value="rSAM_sf"/>
</dbReference>